<proteinExistence type="inferred from homology"/>
<evidence type="ECO:0000259" key="7">
    <source>
        <dbReference type="Pfam" id="PF08281"/>
    </source>
</evidence>
<dbReference type="Proteomes" id="UP001597506">
    <property type="component" value="Unassembled WGS sequence"/>
</dbReference>
<evidence type="ECO:0000256" key="5">
    <source>
        <dbReference type="ARBA" id="ARBA00023163"/>
    </source>
</evidence>
<feature type="domain" description="RNA polymerase sigma-70 region 2" evidence="6">
    <location>
        <begin position="17"/>
        <end position="82"/>
    </location>
</feature>
<dbReference type="Gene3D" id="1.10.1740.10">
    <property type="match status" value="1"/>
</dbReference>
<name>A0ABW5RS51_9BACI</name>
<dbReference type="InterPro" id="IPR036388">
    <property type="entry name" value="WH-like_DNA-bd_sf"/>
</dbReference>
<dbReference type="PANTHER" id="PTHR43133:SF8">
    <property type="entry name" value="RNA POLYMERASE SIGMA FACTOR HI_1459-RELATED"/>
    <property type="match status" value="1"/>
</dbReference>
<organism evidence="8 9">
    <name type="scientific">Bacillus seohaeanensis</name>
    <dbReference type="NCBI Taxonomy" id="284580"/>
    <lineage>
        <taxon>Bacteria</taxon>
        <taxon>Bacillati</taxon>
        <taxon>Bacillota</taxon>
        <taxon>Bacilli</taxon>
        <taxon>Bacillales</taxon>
        <taxon>Bacillaceae</taxon>
        <taxon>Bacillus</taxon>
    </lineage>
</organism>
<accession>A0ABW5RS51</accession>
<dbReference type="Pfam" id="PF04542">
    <property type="entry name" value="Sigma70_r2"/>
    <property type="match status" value="1"/>
</dbReference>
<keyword evidence="3" id="KW-0731">Sigma factor</keyword>
<evidence type="ECO:0000256" key="2">
    <source>
        <dbReference type="ARBA" id="ARBA00023015"/>
    </source>
</evidence>
<dbReference type="Gene3D" id="1.10.10.10">
    <property type="entry name" value="Winged helix-like DNA-binding domain superfamily/Winged helix DNA-binding domain"/>
    <property type="match status" value="1"/>
</dbReference>
<dbReference type="PANTHER" id="PTHR43133">
    <property type="entry name" value="RNA POLYMERASE ECF-TYPE SIGMA FACTO"/>
    <property type="match status" value="1"/>
</dbReference>
<dbReference type="InterPro" id="IPR013325">
    <property type="entry name" value="RNA_pol_sigma_r2"/>
</dbReference>
<dbReference type="RefSeq" id="WP_377934748.1">
    <property type="nucleotide sequence ID" value="NZ_JBHUMF010000021.1"/>
</dbReference>
<evidence type="ECO:0000256" key="4">
    <source>
        <dbReference type="ARBA" id="ARBA00023125"/>
    </source>
</evidence>
<dbReference type="InterPro" id="IPR039425">
    <property type="entry name" value="RNA_pol_sigma-70-like"/>
</dbReference>
<evidence type="ECO:0000313" key="9">
    <source>
        <dbReference type="Proteomes" id="UP001597506"/>
    </source>
</evidence>
<protein>
    <submittedName>
        <fullName evidence="8">RNA polymerase sigma factor</fullName>
    </submittedName>
</protein>
<dbReference type="EMBL" id="JBHUMF010000021">
    <property type="protein sequence ID" value="MFD2680926.1"/>
    <property type="molecule type" value="Genomic_DNA"/>
</dbReference>
<keyword evidence="9" id="KW-1185">Reference proteome</keyword>
<dbReference type="SUPFAM" id="SSF88659">
    <property type="entry name" value="Sigma3 and sigma4 domains of RNA polymerase sigma factors"/>
    <property type="match status" value="1"/>
</dbReference>
<evidence type="ECO:0000256" key="3">
    <source>
        <dbReference type="ARBA" id="ARBA00023082"/>
    </source>
</evidence>
<comment type="caution">
    <text evidence="8">The sequence shown here is derived from an EMBL/GenBank/DDBJ whole genome shotgun (WGS) entry which is preliminary data.</text>
</comment>
<gene>
    <name evidence="8" type="ORF">ACFSUL_09245</name>
</gene>
<evidence type="ECO:0000313" key="8">
    <source>
        <dbReference type="EMBL" id="MFD2680926.1"/>
    </source>
</evidence>
<dbReference type="InterPro" id="IPR013324">
    <property type="entry name" value="RNA_pol_sigma_r3/r4-like"/>
</dbReference>
<keyword evidence="5" id="KW-0804">Transcription</keyword>
<keyword evidence="2" id="KW-0805">Transcription regulation</keyword>
<dbReference type="Pfam" id="PF08281">
    <property type="entry name" value="Sigma70_r4_2"/>
    <property type="match status" value="1"/>
</dbReference>
<sequence>MFKKFSINPLNVIEEEYEKNYSYLKHFLLKLTRDEQLSEDIIQEVFSRMLRNPEKILEVKYIRTWLVSVAKNLVIDHYRKKKPSLMEDGEIISDLLVDTSNPEGLMIQKETIFNALSNIPKLDKTIFLAKEHYGYKYDEIASLLDMPVSSIKSRLFRVRKKILANLERGESDG</sequence>
<dbReference type="InterPro" id="IPR013249">
    <property type="entry name" value="RNA_pol_sigma70_r4_t2"/>
</dbReference>
<evidence type="ECO:0000259" key="6">
    <source>
        <dbReference type="Pfam" id="PF04542"/>
    </source>
</evidence>
<dbReference type="SUPFAM" id="SSF88946">
    <property type="entry name" value="Sigma2 domain of RNA polymerase sigma factors"/>
    <property type="match status" value="1"/>
</dbReference>
<evidence type="ECO:0000256" key="1">
    <source>
        <dbReference type="ARBA" id="ARBA00010641"/>
    </source>
</evidence>
<dbReference type="InterPro" id="IPR007627">
    <property type="entry name" value="RNA_pol_sigma70_r2"/>
</dbReference>
<dbReference type="InterPro" id="IPR014284">
    <property type="entry name" value="RNA_pol_sigma-70_dom"/>
</dbReference>
<reference evidence="9" key="1">
    <citation type="journal article" date="2019" name="Int. J. Syst. Evol. Microbiol.">
        <title>The Global Catalogue of Microorganisms (GCM) 10K type strain sequencing project: providing services to taxonomists for standard genome sequencing and annotation.</title>
        <authorList>
            <consortium name="The Broad Institute Genomics Platform"/>
            <consortium name="The Broad Institute Genome Sequencing Center for Infectious Disease"/>
            <person name="Wu L."/>
            <person name="Ma J."/>
        </authorList>
    </citation>
    <scope>NUCLEOTIDE SEQUENCE [LARGE SCALE GENOMIC DNA]</scope>
    <source>
        <strain evidence="9">KCTC 3913</strain>
    </source>
</reference>
<dbReference type="NCBIfam" id="TIGR02937">
    <property type="entry name" value="sigma70-ECF"/>
    <property type="match status" value="1"/>
</dbReference>
<comment type="similarity">
    <text evidence="1">Belongs to the sigma-70 factor family. ECF subfamily.</text>
</comment>
<keyword evidence="4" id="KW-0238">DNA-binding</keyword>
<feature type="domain" description="RNA polymerase sigma factor 70 region 4 type 2" evidence="7">
    <location>
        <begin position="112"/>
        <end position="162"/>
    </location>
</feature>